<evidence type="ECO:0000313" key="8">
    <source>
        <dbReference type="Proteomes" id="UP001231941"/>
    </source>
</evidence>
<dbReference type="InterPro" id="IPR004447">
    <property type="entry name" value="Peptidase_S41A"/>
</dbReference>
<feature type="domain" description="PDZ" evidence="6">
    <location>
        <begin position="96"/>
        <end position="161"/>
    </location>
</feature>
<dbReference type="CDD" id="cd07560">
    <property type="entry name" value="Peptidase_S41_CPP"/>
    <property type="match status" value="1"/>
</dbReference>
<protein>
    <submittedName>
        <fullName evidence="7">S41 family peptidase</fullName>
    </submittedName>
</protein>
<feature type="chain" id="PRO_5047532403" evidence="5">
    <location>
        <begin position="33"/>
        <end position="486"/>
    </location>
</feature>
<dbReference type="InterPro" id="IPR012854">
    <property type="entry name" value="Cu_amine_oxidase-like_N"/>
</dbReference>
<evidence type="ECO:0000256" key="5">
    <source>
        <dbReference type="SAM" id="SignalP"/>
    </source>
</evidence>
<feature type="signal peptide" evidence="5">
    <location>
        <begin position="1"/>
        <end position="32"/>
    </location>
</feature>
<dbReference type="SUPFAM" id="SSF52096">
    <property type="entry name" value="ClpP/crotonase"/>
    <property type="match status" value="1"/>
</dbReference>
<dbReference type="SUPFAM" id="SSF50156">
    <property type="entry name" value="PDZ domain-like"/>
    <property type="match status" value="1"/>
</dbReference>
<dbReference type="Pfam" id="PF13180">
    <property type="entry name" value="PDZ_2"/>
    <property type="match status" value="1"/>
</dbReference>
<dbReference type="Pfam" id="PF22694">
    <property type="entry name" value="CtpB_N-like"/>
    <property type="match status" value="1"/>
</dbReference>
<keyword evidence="5" id="KW-0732">Signal</keyword>
<dbReference type="PANTHER" id="PTHR32060">
    <property type="entry name" value="TAIL-SPECIFIC PROTEASE"/>
    <property type="match status" value="1"/>
</dbReference>
<evidence type="ECO:0000256" key="3">
    <source>
        <dbReference type="ARBA" id="ARBA00022801"/>
    </source>
</evidence>
<dbReference type="Gene3D" id="2.30.42.10">
    <property type="match status" value="1"/>
</dbReference>
<evidence type="ECO:0000256" key="4">
    <source>
        <dbReference type="ARBA" id="ARBA00022825"/>
    </source>
</evidence>
<dbReference type="PROSITE" id="PS50106">
    <property type="entry name" value="PDZ"/>
    <property type="match status" value="1"/>
</dbReference>
<keyword evidence="2" id="KW-0645">Protease</keyword>
<sequence length="486" mass="54566">MNIKNNKLTVLKFGFIFAIAFSMILSPLNVLAEEDETEYEYELYPSDALYEAVDYIEYFHLDTPSQEELIDQAIEGMVENLSDPYSTYFSPSELEELDLFNYEYVGLGFETVVKGQALIIDRIYPDSPAFNNDLVIGDIISEVDGTSVEGLTQEEMKELFEGEEGSAIELTIVRDGKTIKVDLTRELVSYPLVISEVVADGVGYMRLFEFAEGADVPFGEQLDELEETGLETLILDLRDNPGGLIYTLENIASQFMDKKILMFTKDNVKDMDPIVILDGEKVDYEIIILVNENTASASEALSVALQEHDLATVVGQQSYGKGHIQTWVPLSNGGVLSVTSYEYFSPEKNTVDGVGVIPSVEVKEQIPQLITALQMSGVENIEIIKNDFSVLVNDIAFYDDFEFVQKENEVFVPSRILAALVNGEISWNQTERAIEIKTDEQELLLPSTAEYVILQDGITYVNVDYFKEFFAQMDWNLVDGELTISN</sequence>
<dbReference type="Pfam" id="PF07833">
    <property type="entry name" value="Cu_amine_oxidN1"/>
    <property type="match status" value="1"/>
</dbReference>
<evidence type="ECO:0000313" key="7">
    <source>
        <dbReference type="EMBL" id="MDP5272720.1"/>
    </source>
</evidence>
<dbReference type="Pfam" id="PF03572">
    <property type="entry name" value="Peptidase_S41"/>
    <property type="match status" value="1"/>
</dbReference>
<dbReference type="Proteomes" id="UP001231941">
    <property type="component" value="Unassembled WGS sequence"/>
</dbReference>
<dbReference type="InterPro" id="IPR029045">
    <property type="entry name" value="ClpP/crotonase-like_dom_sf"/>
</dbReference>
<gene>
    <name evidence="7" type="ORF">Q5Y73_01235</name>
</gene>
<dbReference type="InterPro" id="IPR055210">
    <property type="entry name" value="CtpA/B_N"/>
</dbReference>
<name>A0ABT9ITQ4_9BACL</name>
<dbReference type="InterPro" id="IPR005151">
    <property type="entry name" value="Tail-specific_protease"/>
</dbReference>
<evidence type="ECO:0000256" key="2">
    <source>
        <dbReference type="ARBA" id="ARBA00022670"/>
    </source>
</evidence>
<dbReference type="Gene3D" id="3.30.750.44">
    <property type="match status" value="1"/>
</dbReference>
<keyword evidence="8" id="KW-1185">Reference proteome</keyword>
<dbReference type="SMART" id="SM00245">
    <property type="entry name" value="TSPc"/>
    <property type="match status" value="1"/>
</dbReference>
<proteinExistence type="inferred from homology"/>
<dbReference type="SMART" id="SM00228">
    <property type="entry name" value="PDZ"/>
    <property type="match status" value="1"/>
</dbReference>
<keyword evidence="3" id="KW-0378">Hydrolase</keyword>
<reference evidence="7 8" key="1">
    <citation type="submission" date="2023-08" db="EMBL/GenBank/DDBJ databases">
        <authorList>
            <person name="Park J.-S."/>
        </authorList>
    </citation>
    <scope>NUCLEOTIDE SEQUENCE [LARGE SCALE GENOMIC DNA]</scope>
    <source>
        <strain evidence="7 8">2205SS18-9</strain>
    </source>
</reference>
<dbReference type="Gene3D" id="3.90.226.10">
    <property type="entry name" value="2-enoyl-CoA Hydratase, Chain A, domain 1"/>
    <property type="match status" value="1"/>
</dbReference>
<keyword evidence="4" id="KW-0720">Serine protease</keyword>
<dbReference type="PANTHER" id="PTHR32060:SF30">
    <property type="entry name" value="CARBOXY-TERMINAL PROCESSING PROTEASE CTPA"/>
    <property type="match status" value="1"/>
</dbReference>
<dbReference type="RefSeq" id="WP_305990030.1">
    <property type="nucleotide sequence ID" value="NZ_JAVAMP010000001.1"/>
</dbReference>
<dbReference type="InterPro" id="IPR036034">
    <property type="entry name" value="PDZ_sf"/>
</dbReference>
<evidence type="ECO:0000256" key="1">
    <source>
        <dbReference type="ARBA" id="ARBA00009179"/>
    </source>
</evidence>
<organism evidence="7 8">
    <name type="scientific">Chengkuizengella axinellae</name>
    <dbReference type="NCBI Taxonomy" id="3064388"/>
    <lineage>
        <taxon>Bacteria</taxon>
        <taxon>Bacillati</taxon>
        <taxon>Bacillota</taxon>
        <taxon>Bacilli</taxon>
        <taxon>Bacillales</taxon>
        <taxon>Paenibacillaceae</taxon>
        <taxon>Chengkuizengella</taxon>
    </lineage>
</organism>
<evidence type="ECO:0000259" key="6">
    <source>
        <dbReference type="PROSITE" id="PS50106"/>
    </source>
</evidence>
<comment type="similarity">
    <text evidence="1">Belongs to the peptidase S41A family.</text>
</comment>
<dbReference type="InterPro" id="IPR001478">
    <property type="entry name" value="PDZ"/>
</dbReference>
<dbReference type="NCBIfam" id="TIGR00225">
    <property type="entry name" value="prc"/>
    <property type="match status" value="1"/>
</dbReference>
<comment type="caution">
    <text evidence="7">The sequence shown here is derived from an EMBL/GenBank/DDBJ whole genome shotgun (WGS) entry which is preliminary data.</text>
</comment>
<dbReference type="EMBL" id="JAVAMP010000001">
    <property type="protein sequence ID" value="MDP5272720.1"/>
    <property type="molecule type" value="Genomic_DNA"/>
</dbReference>
<accession>A0ABT9ITQ4</accession>